<sequence length="52" mass="6018">MGCGRTALHKFHFWPSIARGKWNHLMLFLLSSVRCEQKLCFTHFPNNLNASA</sequence>
<organism evidence="1">
    <name type="scientific">Arundo donax</name>
    <name type="common">Giant reed</name>
    <name type="synonym">Donax arundinaceus</name>
    <dbReference type="NCBI Taxonomy" id="35708"/>
    <lineage>
        <taxon>Eukaryota</taxon>
        <taxon>Viridiplantae</taxon>
        <taxon>Streptophyta</taxon>
        <taxon>Embryophyta</taxon>
        <taxon>Tracheophyta</taxon>
        <taxon>Spermatophyta</taxon>
        <taxon>Magnoliopsida</taxon>
        <taxon>Liliopsida</taxon>
        <taxon>Poales</taxon>
        <taxon>Poaceae</taxon>
        <taxon>PACMAD clade</taxon>
        <taxon>Arundinoideae</taxon>
        <taxon>Arundineae</taxon>
        <taxon>Arundo</taxon>
    </lineage>
</organism>
<reference evidence="1" key="2">
    <citation type="journal article" date="2015" name="Data Brief">
        <title>Shoot transcriptome of the giant reed, Arundo donax.</title>
        <authorList>
            <person name="Barrero R.A."/>
            <person name="Guerrero F.D."/>
            <person name="Moolhuijzen P."/>
            <person name="Goolsby J.A."/>
            <person name="Tidwell J."/>
            <person name="Bellgard S.E."/>
            <person name="Bellgard M.I."/>
        </authorList>
    </citation>
    <scope>NUCLEOTIDE SEQUENCE</scope>
    <source>
        <tissue evidence="1">Shoot tissue taken approximately 20 cm above the soil surface</tissue>
    </source>
</reference>
<proteinExistence type="predicted"/>
<reference evidence="1" key="1">
    <citation type="submission" date="2014-09" db="EMBL/GenBank/DDBJ databases">
        <authorList>
            <person name="Magalhaes I.L.F."/>
            <person name="Oliveira U."/>
            <person name="Santos F.R."/>
            <person name="Vidigal T.H.D.A."/>
            <person name="Brescovit A.D."/>
            <person name="Santos A.J."/>
        </authorList>
    </citation>
    <scope>NUCLEOTIDE SEQUENCE</scope>
    <source>
        <tissue evidence="1">Shoot tissue taken approximately 20 cm above the soil surface</tissue>
    </source>
</reference>
<evidence type="ECO:0000313" key="1">
    <source>
        <dbReference type="EMBL" id="JAD76260.1"/>
    </source>
</evidence>
<name>A0A0A9CS99_ARUDO</name>
<protein>
    <submittedName>
        <fullName evidence="1">Uncharacterized protein</fullName>
    </submittedName>
</protein>
<dbReference type="EMBL" id="GBRH01221635">
    <property type="protein sequence ID" value="JAD76260.1"/>
    <property type="molecule type" value="Transcribed_RNA"/>
</dbReference>
<accession>A0A0A9CS99</accession>
<dbReference type="AlphaFoldDB" id="A0A0A9CS99"/>